<organism evidence="1 2">
    <name type="scientific">Dryococelus australis</name>
    <dbReference type="NCBI Taxonomy" id="614101"/>
    <lineage>
        <taxon>Eukaryota</taxon>
        <taxon>Metazoa</taxon>
        <taxon>Ecdysozoa</taxon>
        <taxon>Arthropoda</taxon>
        <taxon>Hexapoda</taxon>
        <taxon>Insecta</taxon>
        <taxon>Pterygota</taxon>
        <taxon>Neoptera</taxon>
        <taxon>Polyneoptera</taxon>
        <taxon>Phasmatodea</taxon>
        <taxon>Verophasmatodea</taxon>
        <taxon>Anareolatae</taxon>
        <taxon>Phasmatidae</taxon>
        <taxon>Eurycanthinae</taxon>
        <taxon>Dryococelus</taxon>
    </lineage>
</organism>
<proteinExistence type="predicted"/>
<sequence length="187" mass="21684">MASVDYKATTSDCWSRGKKSFLGVTAYWINNKTLDKESCALVCKHIRGHHTYNSISGTYTIQNKVVCTTTDSASDFVNFGIPCENENTKEGEEHNAEAINLMEIFDESDNNKFRRHYRWSKQNQSILVAEWIEDLCGEYFKIPNKAMWGSTYDSLQQLTYIHIIKKPRKCRQYHGILLFAEIFSSRE</sequence>
<evidence type="ECO:0000313" key="1">
    <source>
        <dbReference type="EMBL" id="KAJ8881660.1"/>
    </source>
</evidence>
<dbReference type="PANTHER" id="PTHR47501">
    <property type="entry name" value="TRANSPOSASE-RELATED"/>
    <property type="match status" value="1"/>
</dbReference>
<keyword evidence="2" id="KW-1185">Reference proteome</keyword>
<reference evidence="1 2" key="1">
    <citation type="submission" date="2023-02" db="EMBL/GenBank/DDBJ databases">
        <title>LHISI_Scaffold_Assembly.</title>
        <authorList>
            <person name="Stuart O.P."/>
            <person name="Cleave R."/>
            <person name="Magrath M.J.L."/>
            <person name="Mikheyev A.S."/>
        </authorList>
    </citation>
    <scope>NUCLEOTIDE SEQUENCE [LARGE SCALE GENOMIC DNA]</scope>
    <source>
        <strain evidence="1">Daus_M_001</strain>
        <tissue evidence="1">Leg muscle</tissue>
    </source>
</reference>
<dbReference type="EMBL" id="JARBHB010000006">
    <property type="protein sequence ID" value="KAJ8881660.1"/>
    <property type="molecule type" value="Genomic_DNA"/>
</dbReference>
<evidence type="ECO:0000313" key="2">
    <source>
        <dbReference type="Proteomes" id="UP001159363"/>
    </source>
</evidence>
<gene>
    <name evidence="1" type="ORF">PR048_018146</name>
</gene>
<comment type="caution">
    <text evidence="1">The sequence shown here is derived from an EMBL/GenBank/DDBJ whole genome shotgun (WGS) entry which is preliminary data.</text>
</comment>
<dbReference type="PANTHER" id="PTHR47501:SF5">
    <property type="entry name" value="HAT C-TERMINAL DIMERISATION DOMAIN-CONTAINING PROTEIN"/>
    <property type="match status" value="1"/>
</dbReference>
<accession>A0ABQ9HBL2</accession>
<protein>
    <submittedName>
        <fullName evidence="1">Uncharacterized protein</fullName>
    </submittedName>
</protein>
<dbReference type="Proteomes" id="UP001159363">
    <property type="component" value="Chromosome 5"/>
</dbReference>
<name>A0ABQ9HBL2_9NEOP</name>